<dbReference type="Proteomes" id="UP000194236">
    <property type="component" value="Unassembled WGS sequence"/>
</dbReference>
<evidence type="ECO:0000259" key="4">
    <source>
        <dbReference type="PROSITE" id="PS50240"/>
    </source>
</evidence>
<proteinExistence type="inferred from homology"/>
<dbReference type="Gene3D" id="2.40.10.10">
    <property type="entry name" value="Trypsin-like serine proteases"/>
    <property type="match status" value="2"/>
</dbReference>
<dbReference type="OrthoDB" id="5985572at2759"/>
<feature type="domain" description="Peptidase S1" evidence="4">
    <location>
        <begin position="67"/>
        <end position="318"/>
    </location>
</feature>
<feature type="region of interest" description="Disordered" evidence="3">
    <location>
        <begin position="305"/>
        <end position="336"/>
    </location>
</feature>
<comment type="caution">
    <text evidence="5">The sequence shown here is derived from an EMBL/GenBank/DDBJ whole genome shotgun (WGS) entry which is preliminary data.</text>
</comment>
<dbReference type="InterPro" id="IPR009003">
    <property type="entry name" value="Peptidase_S1_PA"/>
</dbReference>
<dbReference type="PROSITE" id="PS50240">
    <property type="entry name" value="TRYPSIN_DOM"/>
    <property type="match status" value="1"/>
</dbReference>
<dbReference type="InterPro" id="IPR001254">
    <property type="entry name" value="Trypsin_dom"/>
</dbReference>
<dbReference type="AlphaFoldDB" id="A0A1Y3BAE4"/>
<protein>
    <recommendedName>
        <fullName evidence="4">Peptidase S1 domain-containing protein</fullName>
    </recommendedName>
</protein>
<reference evidence="5 6" key="1">
    <citation type="submission" date="2017-03" db="EMBL/GenBank/DDBJ databases">
        <title>Genome Survey of Euroglyphus maynei.</title>
        <authorList>
            <person name="Arlian L.G."/>
            <person name="Morgan M.S."/>
            <person name="Rider S.D."/>
        </authorList>
    </citation>
    <scope>NUCLEOTIDE SEQUENCE [LARGE SCALE GENOMIC DNA]</scope>
    <source>
        <strain evidence="5">Arlian Lab</strain>
        <tissue evidence="5">Whole body</tissue>
    </source>
</reference>
<sequence length="390" mass="45128">KLIQIESRILFPTTTSSFTRFVTGTTLPSPYPIQCKSKQVYYMHCSDIKCGINHIPNDSLIFYNEDVIGTNANNGNDDGNGKKSYPGYWPWYAKININGHYYCDGTLISLDTILTQTTCFNGHIDTKSMISNNNNNITIILGSVRLSKDNIDAMEYRVGSIQQQLLMNNSNEQRLTLLKLEQHIIMDRLNIIRPICPPPPPKQSSSSSLSSLTGLADKCVIVNLNYEQDMLNHRPVKIVNMEQCRRYLTFTYQNNNNNNDHHYQVRRNESIQQQLSNHSQHTSAISMNLLKELDYNDKLCVKFRRKKRQKQSSSMNGDYHLNGDMPMNEQQQQQQNQHHGRHLYCLAKHQWNLLAFEYHTLIRSSSSSPMNEDNDENFILFQTIPFIRLV</sequence>
<dbReference type="GO" id="GO:0006508">
    <property type="term" value="P:proteolysis"/>
    <property type="evidence" value="ECO:0007669"/>
    <property type="project" value="InterPro"/>
</dbReference>
<evidence type="ECO:0000313" key="6">
    <source>
        <dbReference type="Proteomes" id="UP000194236"/>
    </source>
</evidence>
<evidence type="ECO:0000313" key="5">
    <source>
        <dbReference type="EMBL" id="OTF76863.1"/>
    </source>
</evidence>
<dbReference type="Pfam" id="PF00089">
    <property type="entry name" value="Trypsin"/>
    <property type="match status" value="1"/>
</dbReference>
<organism evidence="5 6">
    <name type="scientific">Euroglyphus maynei</name>
    <name type="common">Mayne's house dust mite</name>
    <dbReference type="NCBI Taxonomy" id="6958"/>
    <lineage>
        <taxon>Eukaryota</taxon>
        <taxon>Metazoa</taxon>
        <taxon>Ecdysozoa</taxon>
        <taxon>Arthropoda</taxon>
        <taxon>Chelicerata</taxon>
        <taxon>Arachnida</taxon>
        <taxon>Acari</taxon>
        <taxon>Acariformes</taxon>
        <taxon>Sarcoptiformes</taxon>
        <taxon>Astigmata</taxon>
        <taxon>Psoroptidia</taxon>
        <taxon>Analgoidea</taxon>
        <taxon>Pyroglyphidae</taxon>
        <taxon>Pyroglyphinae</taxon>
        <taxon>Euroglyphus</taxon>
    </lineage>
</organism>
<dbReference type="InterPro" id="IPR051487">
    <property type="entry name" value="Ser/Thr_Proteases_Immune/Dev"/>
</dbReference>
<dbReference type="InterPro" id="IPR043504">
    <property type="entry name" value="Peptidase_S1_PA_chymotrypsin"/>
</dbReference>
<name>A0A1Y3BAE4_EURMA</name>
<accession>A0A1Y3BAE4</accession>
<dbReference type="PANTHER" id="PTHR24256">
    <property type="entry name" value="TRYPTASE-RELATED"/>
    <property type="match status" value="1"/>
</dbReference>
<evidence type="ECO:0000256" key="2">
    <source>
        <dbReference type="ARBA" id="ARBA00024195"/>
    </source>
</evidence>
<keyword evidence="6" id="KW-1185">Reference proteome</keyword>
<gene>
    <name evidence="5" type="ORF">BLA29_004410</name>
</gene>
<feature type="non-terminal residue" evidence="5">
    <location>
        <position position="1"/>
    </location>
</feature>
<evidence type="ECO:0000256" key="1">
    <source>
        <dbReference type="ARBA" id="ARBA00023157"/>
    </source>
</evidence>
<dbReference type="SUPFAM" id="SSF50494">
    <property type="entry name" value="Trypsin-like serine proteases"/>
    <property type="match status" value="1"/>
</dbReference>
<keyword evidence="1" id="KW-1015">Disulfide bond</keyword>
<comment type="similarity">
    <text evidence="2">Belongs to the peptidase S1 family. CLIP subfamily.</text>
</comment>
<dbReference type="EMBL" id="MUJZ01035408">
    <property type="protein sequence ID" value="OTF76863.1"/>
    <property type="molecule type" value="Genomic_DNA"/>
</dbReference>
<evidence type="ECO:0000256" key="3">
    <source>
        <dbReference type="SAM" id="MobiDB-lite"/>
    </source>
</evidence>
<dbReference type="GO" id="GO:0004252">
    <property type="term" value="F:serine-type endopeptidase activity"/>
    <property type="evidence" value="ECO:0007669"/>
    <property type="project" value="InterPro"/>
</dbReference>